<dbReference type="Gene3D" id="2.60.40.10">
    <property type="entry name" value="Immunoglobulins"/>
    <property type="match status" value="1"/>
</dbReference>
<evidence type="ECO:0000313" key="3">
    <source>
        <dbReference type="Proteomes" id="UP000035265"/>
    </source>
</evidence>
<gene>
    <name evidence="2" type="ORF">FB00_18960</name>
</gene>
<keyword evidence="1" id="KW-0732">Signal</keyword>
<evidence type="ECO:0000313" key="2">
    <source>
        <dbReference type="EMBL" id="KLN33170.1"/>
    </source>
</evidence>
<dbReference type="SUPFAM" id="SSF49265">
    <property type="entry name" value="Fibronectin type III"/>
    <property type="match status" value="1"/>
</dbReference>
<evidence type="ECO:0008006" key="4">
    <source>
        <dbReference type="Google" id="ProtNLM"/>
    </source>
</evidence>
<dbReference type="InterPro" id="IPR036116">
    <property type="entry name" value="FN3_sf"/>
</dbReference>
<dbReference type="AlphaFoldDB" id="A0A0H2KHQ9"/>
<accession>A0A0H2KHQ9</accession>
<reference evidence="2 3" key="1">
    <citation type="submission" date="2014-05" db="EMBL/GenBank/DDBJ databases">
        <title>Cellulosimicrobium funkei U11 genome.</title>
        <authorList>
            <person name="Hu C."/>
            <person name="Gong Y."/>
            <person name="Wan W."/>
            <person name="Jiang M."/>
        </authorList>
    </citation>
    <scope>NUCLEOTIDE SEQUENCE [LARGE SCALE GENOMIC DNA]</scope>
    <source>
        <strain evidence="2 3">U11</strain>
    </source>
</reference>
<comment type="caution">
    <text evidence="2">The sequence shown here is derived from an EMBL/GenBank/DDBJ whole genome shotgun (WGS) entry which is preliminary data.</text>
</comment>
<keyword evidence="3" id="KW-1185">Reference proteome</keyword>
<dbReference type="InterPro" id="IPR013783">
    <property type="entry name" value="Ig-like_fold"/>
</dbReference>
<dbReference type="GO" id="GO:0005975">
    <property type="term" value="P:carbohydrate metabolic process"/>
    <property type="evidence" value="ECO:0007669"/>
    <property type="project" value="UniProtKB-ARBA"/>
</dbReference>
<dbReference type="PATRIC" id="fig|264251.5.peg.3845"/>
<evidence type="ECO:0000256" key="1">
    <source>
        <dbReference type="SAM" id="SignalP"/>
    </source>
</evidence>
<feature type="chain" id="PRO_5002595970" description="Fibronectin type-III domain-containing protein" evidence="1">
    <location>
        <begin position="27"/>
        <end position="158"/>
    </location>
</feature>
<protein>
    <recommendedName>
        <fullName evidence="4">Fibronectin type-III domain-containing protein</fullName>
    </recommendedName>
</protein>
<dbReference type="EMBL" id="JNBQ01000043">
    <property type="protein sequence ID" value="KLN33170.1"/>
    <property type="molecule type" value="Genomic_DNA"/>
</dbReference>
<dbReference type="Proteomes" id="UP000035265">
    <property type="component" value="Unassembled WGS sequence"/>
</dbReference>
<feature type="signal peptide" evidence="1">
    <location>
        <begin position="1"/>
        <end position="26"/>
    </location>
</feature>
<sequence length="158" mass="15698">MTRGARLRVAAVLAVALALVGGPAVAWWTASGSLWTTVSAATVPAPTGTTCTTMGTNLARSATVRWTAPTPAPARYRVTIAGGGQSTTTETTATQLVITESLLGGLLQSILDLLLGGTTLQVSVQSVHSSGWVSVPGNAVPVRGALVAGTGLSGVSCG</sequence>
<organism evidence="2 3">
    <name type="scientific">Cellulosimicrobium funkei</name>
    <dbReference type="NCBI Taxonomy" id="264251"/>
    <lineage>
        <taxon>Bacteria</taxon>
        <taxon>Bacillati</taxon>
        <taxon>Actinomycetota</taxon>
        <taxon>Actinomycetes</taxon>
        <taxon>Micrococcales</taxon>
        <taxon>Promicromonosporaceae</taxon>
        <taxon>Cellulosimicrobium</taxon>
    </lineage>
</organism>
<dbReference type="RefSeq" id="WP_047234402.1">
    <property type="nucleotide sequence ID" value="NZ_JNBQ01000043.1"/>
</dbReference>
<dbReference type="STRING" id="264251.FB00_18960"/>
<name>A0A0H2KHQ9_9MICO</name>
<proteinExistence type="predicted"/>